<accession>A0ABU0J080</accession>
<keyword evidence="7" id="KW-0378">Hydrolase</keyword>
<feature type="transmembrane region" description="Helical" evidence="5">
    <location>
        <begin position="12"/>
        <end position="30"/>
    </location>
</feature>
<dbReference type="InterPro" id="IPR012340">
    <property type="entry name" value="NA-bd_OB-fold"/>
</dbReference>
<organism evidence="7 8">
    <name type="scientific">Caulobacter ginsengisoli</name>
    <dbReference type="NCBI Taxonomy" id="400775"/>
    <lineage>
        <taxon>Bacteria</taxon>
        <taxon>Pseudomonadati</taxon>
        <taxon>Pseudomonadota</taxon>
        <taxon>Alphaproteobacteria</taxon>
        <taxon>Caulobacterales</taxon>
        <taxon>Caulobacteraceae</taxon>
        <taxon>Caulobacter</taxon>
    </lineage>
</organism>
<dbReference type="Proteomes" id="UP001228905">
    <property type="component" value="Unassembled WGS sequence"/>
</dbReference>
<dbReference type="InterPro" id="IPR002810">
    <property type="entry name" value="NfeD-like_C"/>
</dbReference>
<dbReference type="Pfam" id="PF01957">
    <property type="entry name" value="NfeD"/>
    <property type="match status" value="1"/>
</dbReference>
<reference evidence="7 8" key="1">
    <citation type="submission" date="2023-07" db="EMBL/GenBank/DDBJ databases">
        <title>Genomic Encyclopedia of Type Strains, Phase IV (KMG-IV): sequencing the most valuable type-strain genomes for metagenomic binning, comparative biology and taxonomic classification.</title>
        <authorList>
            <person name="Goeker M."/>
        </authorList>
    </citation>
    <scope>NUCLEOTIDE SEQUENCE [LARGE SCALE GENOMIC DNA]</scope>
    <source>
        <strain evidence="7 8">DSM 18695</strain>
    </source>
</reference>
<evidence type="ECO:0000313" key="8">
    <source>
        <dbReference type="Proteomes" id="UP001228905"/>
    </source>
</evidence>
<dbReference type="GO" id="GO:0006508">
    <property type="term" value="P:proteolysis"/>
    <property type="evidence" value="ECO:0007669"/>
    <property type="project" value="UniProtKB-KW"/>
</dbReference>
<proteinExistence type="predicted"/>
<keyword evidence="2 5" id="KW-0812">Transmembrane</keyword>
<protein>
    <submittedName>
        <fullName evidence="7">Membrane protein implicated in regulation of membrane protease activity</fullName>
    </submittedName>
</protein>
<dbReference type="Gene3D" id="2.40.50.140">
    <property type="entry name" value="Nucleic acid-binding proteins"/>
    <property type="match status" value="1"/>
</dbReference>
<evidence type="ECO:0000256" key="4">
    <source>
        <dbReference type="ARBA" id="ARBA00023136"/>
    </source>
</evidence>
<dbReference type="GO" id="GO:0008233">
    <property type="term" value="F:peptidase activity"/>
    <property type="evidence" value="ECO:0007669"/>
    <property type="project" value="UniProtKB-KW"/>
</dbReference>
<comment type="caution">
    <text evidence="7">The sequence shown here is derived from an EMBL/GenBank/DDBJ whole genome shotgun (WGS) entry which is preliminary data.</text>
</comment>
<sequence>MMDALNGLWLTHPFWLWMALAALLLALEIATGSGYLLWPSGSAAVVAVLSFALPHNAPIQWLIFALLTVVTTLAGRRFLPRTLASGPDINDNAGRLVGHQGDTVAAFHRGEGRVFIDGKEWAAVLQGNSAVAAGAKVEVVAVEGSKLTVRAVA</sequence>
<keyword evidence="8" id="KW-1185">Reference proteome</keyword>
<dbReference type="PANTHER" id="PTHR33507">
    <property type="entry name" value="INNER MEMBRANE PROTEIN YBBJ"/>
    <property type="match status" value="1"/>
</dbReference>
<evidence type="ECO:0000256" key="3">
    <source>
        <dbReference type="ARBA" id="ARBA00022989"/>
    </source>
</evidence>
<keyword evidence="4 5" id="KW-0472">Membrane</keyword>
<evidence type="ECO:0000259" key="6">
    <source>
        <dbReference type="Pfam" id="PF01957"/>
    </source>
</evidence>
<comment type="subcellular location">
    <subcellularLocation>
        <location evidence="1">Membrane</location>
        <topology evidence="1">Multi-pass membrane protein</topology>
    </subcellularLocation>
</comment>
<dbReference type="SUPFAM" id="SSF141322">
    <property type="entry name" value="NfeD domain-like"/>
    <property type="match status" value="1"/>
</dbReference>
<dbReference type="InterPro" id="IPR052165">
    <property type="entry name" value="Membrane_assoc_protease"/>
</dbReference>
<evidence type="ECO:0000256" key="1">
    <source>
        <dbReference type="ARBA" id="ARBA00004141"/>
    </source>
</evidence>
<evidence type="ECO:0000313" key="7">
    <source>
        <dbReference type="EMBL" id="MDQ0466694.1"/>
    </source>
</evidence>
<keyword evidence="7" id="KW-0645">Protease</keyword>
<feature type="domain" description="NfeD-like C-terminal" evidence="6">
    <location>
        <begin position="94"/>
        <end position="150"/>
    </location>
</feature>
<gene>
    <name evidence="7" type="ORF">QO010_004490</name>
</gene>
<evidence type="ECO:0000256" key="5">
    <source>
        <dbReference type="SAM" id="Phobius"/>
    </source>
</evidence>
<dbReference type="PANTHER" id="PTHR33507:SF3">
    <property type="entry name" value="INNER MEMBRANE PROTEIN YBBJ"/>
    <property type="match status" value="1"/>
</dbReference>
<keyword evidence="3 5" id="KW-1133">Transmembrane helix</keyword>
<name>A0ABU0J080_9CAUL</name>
<feature type="transmembrane region" description="Helical" evidence="5">
    <location>
        <begin position="59"/>
        <end position="79"/>
    </location>
</feature>
<dbReference type="EMBL" id="JAUSVS010000013">
    <property type="protein sequence ID" value="MDQ0466694.1"/>
    <property type="molecule type" value="Genomic_DNA"/>
</dbReference>
<feature type="transmembrane region" description="Helical" evidence="5">
    <location>
        <begin position="35"/>
        <end position="53"/>
    </location>
</feature>
<evidence type="ECO:0000256" key="2">
    <source>
        <dbReference type="ARBA" id="ARBA00022692"/>
    </source>
</evidence>